<accession>A0ABR2IHN7</accession>
<reference evidence="5 6" key="1">
    <citation type="journal article" date="2024" name="IMA Fungus">
        <title>Apiospora arundinis, a panoply of carbohydrate-active enzymes and secondary metabolites.</title>
        <authorList>
            <person name="Sorensen T."/>
            <person name="Petersen C."/>
            <person name="Muurmann A.T."/>
            <person name="Christiansen J.V."/>
            <person name="Brundto M.L."/>
            <person name="Overgaard C.K."/>
            <person name="Boysen A.T."/>
            <person name="Wollenberg R.D."/>
            <person name="Larsen T.O."/>
            <person name="Sorensen J.L."/>
            <person name="Nielsen K.L."/>
            <person name="Sondergaard T.E."/>
        </authorList>
    </citation>
    <scope>NUCLEOTIDE SEQUENCE [LARGE SCALE GENOMIC DNA]</scope>
    <source>
        <strain evidence="5 6">AAU 773</strain>
    </source>
</reference>
<evidence type="ECO:0000256" key="3">
    <source>
        <dbReference type="SAM" id="MobiDB-lite"/>
    </source>
</evidence>
<dbReference type="PROSITE" id="PS00463">
    <property type="entry name" value="ZN2_CY6_FUNGAL_1"/>
    <property type="match status" value="1"/>
</dbReference>
<dbReference type="InterPro" id="IPR050987">
    <property type="entry name" value="AtrR-like"/>
</dbReference>
<dbReference type="CDD" id="cd12148">
    <property type="entry name" value="fungal_TF_MHR"/>
    <property type="match status" value="1"/>
</dbReference>
<proteinExistence type="predicted"/>
<dbReference type="Pfam" id="PF00172">
    <property type="entry name" value="Zn_clus"/>
    <property type="match status" value="1"/>
</dbReference>
<dbReference type="PROSITE" id="PS50048">
    <property type="entry name" value="ZN2_CY6_FUNGAL_2"/>
    <property type="match status" value="1"/>
</dbReference>
<dbReference type="InterPro" id="IPR001138">
    <property type="entry name" value="Zn2Cys6_DnaBD"/>
</dbReference>
<dbReference type="InterPro" id="IPR036864">
    <property type="entry name" value="Zn2-C6_fun-type_DNA-bd_sf"/>
</dbReference>
<keyword evidence="6" id="KW-1185">Reference proteome</keyword>
<evidence type="ECO:0000313" key="5">
    <source>
        <dbReference type="EMBL" id="KAK8862875.1"/>
    </source>
</evidence>
<dbReference type="SMART" id="SM00066">
    <property type="entry name" value="GAL4"/>
    <property type="match status" value="1"/>
</dbReference>
<evidence type="ECO:0000313" key="6">
    <source>
        <dbReference type="Proteomes" id="UP001390339"/>
    </source>
</evidence>
<dbReference type="PANTHER" id="PTHR46910:SF25">
    <property type="entry name" value="ABC-TRANSPORTER-REGULATING TRANSCRIPTION FACTOR"/>
    <property type="match status" value="1"/>
</dbReference>
<feature type="compositionally biased region" description="Polar residues" evidence="3">
    <location>
        <begin position="714"/>
        <end position="725"/>
    </location>
</feature>
<dbReference type="SUPFAM" id="SSF57701">
    <property type="entry name" value="Zn2/Cys6 DNA-binding domain"/>
    <property type="match status" value="1"/>
</dbReference>
<keyword evidence="1" id="KW-0479">Metal-binding</keyword>
<feature type="region of interest" description="Disordered" evidence="3">
    <location>
        <begin position="200"/>
        <end position="225"/>
    </location>
</feature>
<feature type="region of interest" description="Disordered" evidence="3">
    <location>
        <begin position="1"/>
        <end position="39"/>
    </location>
</feature>
<feature type="domain" description="Zn(2)-C6 fungal-type" evidence="4">
    <location>
        <begin position="41"/>
        <end position="70"/>
    </location>
</feature>
<feature type="region of interest" description="Disordered" evidence="3">
    <location>
        <begin position="676"/>
        <end position="734"/>
    </location>
</feature>
<dbReference type="Pfam" id="PF04082">
    <property type="entry name" value="Fungal_trans"/>
    <property type="match status" value="1"/>
</dbReference>
<dbReference type="EMBL" id="JAPCWZ010000005">
    <property type="protein sequence ID" value="KAK8862875.1"/>
    <property type="molecule type" value="Genomic_DNA"/>
</dbReference>
<protein>
    <recommendedName>
        <fullName evidence="4">Zn(2)-C6 fungal-type domain-containing protein</fullName>
    </recommendedName>
</protein>
<feature type="compositionally biased region" description="Gly residues" evidence="3">
    <location>
        <begin position="206"/>
        <end position="222"/>
    </location>
</feature>
<evidence type="ECO:0000256" key="1">
    <source>
        <dbReference type="ARBA" id="ARBA00022723"/>
    </source>
</evidence>
<dbReference type="Gene3D" id="4.10.240.10">
    <property type="entry name" value="Zn(2)-C6 fungal-type DNA-binding domain"/>
    <property type="match status" value="1"/>
</dbReference>
<evidence type="ECO:0000259" key="4">
    <source>
        <dbReference type="PROSITE" id="PS50048"/>
    </source>
</evidence>
<sequence length="819" mass="89865">MVPAPSSPQRDGPDSDSASVTRTAGGRRKRRRSNDDQPVAACDQCRLRKVRCDRSVPCGNCRKANVECSSNLSGKRVNHTKQLRDDFSVVLKRLDHVDTTLAALTKFIHQVAARPGCAHHPNAQSSSSFSVDDPVPLPTPELLDFDHHPNTPASSEYSVSENPAFDTVESYEGGERIYGYPAPRVLIKALLRQAAGPLLESEEQQNGGGETHSNGNGNGGGETTFITGALKDPCVRATLQKKLDQFPFLSRRPEAAVMSDTNPITTPPRLMCNLFIEGYLKHINPRTPIFDDAELCSAIDAHYSEEYPRENSAWALIINNVVLLELGLEIQATRVSHSNSRGMNDDILPSFLRNCDRAIGNLNTFMVPNLANVQALMTLTLVAREFYSHNIAQRVCQAACQAGRTFGLHRSKAQLWGERSNSDESDTIRQRVFQVLYTMDKQRVFMTGLPCDLHMFDSDHRPFSDAAGQLANLWEEIYLKLYTSRAARASAELRARQVQQLSSSLDRFAQKHGNSIPSSPSSTEDLDPAKIELVYGFHVSQVLVLRCDRRNEKSQETMRALARKSLNLLLMVCKPPLATPRLALLSSIVGNYPMVAFFELVSYHLAGLFKTGKLDATAQADISLLRDVCEHLEMPQHAKLNHIFYTRLKLGLGWALGLLEGVGEALANMGAKIKPNTDIDRHSRASSISHTKNPPSPTMPELLGGCPIRLPSADHQSQGHSSSLPPSRPGETTDFGAAVGLAERTGFGFFTPILEGADPIDLTSRPLSPSGCDFAPPASCSMATSQSELASDFMTGSSDWGNFNMEYFQGNFGQGACWS</sequence>
<keyword evidence="2" id="KW-0539">Nucleus</keyword>
<organism evidence="5 6">
    <name type="scientific">Apiospora arundinis</name>
    <dbReference type="NCBI Taxonomy" id="335852"/>
    <lineage>
        <taxon>Eukaryota</taxon>
        <taxon>Fungi</taxon>
        <taxon>Dikarya</taxon>
        <taxon>Ascomycota</taxon>
        <taxon>Pezizomycotina</taxon>
        <taxon>Sordariomycetes</taxon>
        <taxon>Xylariomycetidae</taxon>
        <taxon>Amphisphaeriales</taxon>
        <taxon>Apiosporaceae</taxon>
        <taxon>Apiospora</taxon>
    </lineage>
</organism>
<dbReference type="Proteomes" id="UP001390339">
    <property type="component" value="Unassembled WGS sequence"/>
</dbReference>
<gene>
    <name evidence="5" type="ORF">PGQ11_009110</name>
</gene>
<feature type="region of interest" description="Disordered" evidence="3">
    <location>
        <begin position="118"/>
        <end position="138"/>
    </location>
</feature>
<name>A0ABR2IHN7_9PEZI</name>
<comment type="caution">
    <text evidence="5">The sequence shown here is derived from an EMBL/GenBank/DDBJ whole genome shotgun (WGS) entry which is preliminary data.</text>
</comment>
<dbReference type="CDD" id="cd00067">
    <property type="entry name" value="GAL4"/>
    <property type="match status" value="1"/>
</dbReference>
<dbReference type="InterPro" id="IPR007219">
    <property type="entry name" value="XnlR_reg_dom"/>
</dbReference>
<dbReference type="PANTHER" id="PTHR46910">
    <property type="entry name" value="TRANSCRIPTION FACTOR PDR1"/>
    <property type="match status" value="1"/>
</dbReference>
<evidence type="ECO:0000256" key="2">
    <source>
        <dbReference type="ARBA" id="ARBA00023242"/>
    </source>
</evidence>